<dbReference type="EMBL" id="GADI01007904">
    <property type="protein sequence ID" value="JAA65904.1"/>
    <property type="molecule type" value="mRNA"/>
</dbReference>
<feature type="chain" id="PRO_5005516367" evidence="1">
    <location>
        <begin position="20"/>
        <end position="118"/>
    </location>
</feature>
<dbReference type="Gene3D" id="2.10.80.10">
    <property type="entry name" value="Lipase, subunit A"/>
    <property type="match status" value="1"/>
</dbReference>
<dbReference type="AlphaFoldDB" id="A0A0K8R600"/>
<protein>
    <submittedName>
        <fullName evidence="2">Putative ixodegrin protein</fullName>
    </submittedName>
</protein>
<accession>A0A0K8R600</accession>
<reference evidence="2" key="1">
    <citation type="submission" date="2012-12" db="EMBL/GenBank/DDBJ databases">
        <title>Identification and characterization of a phenylalanine ammonia-lyase gene family in Isatis indigotica Fort.</title>
        <authorList>
            <person name="Liu Q."/>
            <person name="Chen J."/>
            <person name="Zhou X."/>
            <person name="Di P."/>
            <person name="Xiao Y."/>
            <person name="Xuan H."/>
            <person name="Zhang L."/>
            <person name="Chen W."/>
        </authorList>
    </citation>
    <scope>NUCLEOTIDE SEQUENCE</scope>
    <source>
        <tissue evidence="2">Salivary gland</tissue>
    </source>
</reference>
<proteinExistence type="evidence at transcript level"/>
<keyword evidence="1" id="KW-0732">Signal</keyword>
<evidence type="ECO:0000313" key="2">
    <source>
        <dbReference type="EMBL" id="JAA65904.1"/>
    </source>
</evidence>
<evidence type="ECO:0000256" key="1">
    <source>
        <dbReference type="SAM" id="SignalP"/>
    </source>
</evidence>
<organism evidence="2">
    <name type="scientific">Ixodes ricinus</name>
    <name type="common">Common tick</name>
    <name type="synonym">Acarus ricinus</name>
    <dbReference type="NCBI Taxonomy" id="34613"/>
    <lineage>
        <taxon>Eukaryota</taxon>
        <taxon>Metazoa</taxon>
        <taxon>Ecdysozoa</taxon>
        <taxon>Arthropoda</taxon>
        <taxon>Chelicerata</taxon>
        <taxon>Arachnida</taxon>
        <taxon>Acari</taxon>
        <taxon>Parasitiformes</taxon>
        <taxon>Ixodida</taxon>
        <taxon>Ixodoidea</taxon>
        <taxon>Ixodidae</taxon>
        <taxon>Ixodinae</taxon>
        <taxon>Ixodes</taxon>
    </lineage>
</organism>
<name>A0A0K8R600_IXORI</name>
<sequence>MKTDFAALALPFVVASLLADVISSQGQQPVLPGPFPRPTPPPGGVDEPCGNYRSCQPDLCCLRTYNNYGAWATCQPKGSPGQLCSEEQIKGGTYSNRCPCLQGPCPQVPHARCLYFPK</sequence>
<feature type="signal peptide" evidence="1">
    <location>
        <begin position="1"/>
        <end position="19"/>
    </location>
</feature>